<keyword evidence="2" id="KW-1185">Reference proteome</keyword>
<dbReference type="Pfam" id="PF13552">
    <property type="entry name" value="DUF4127"/>
    <property type="match status" value="1"/>
</dbReference>
<accession>A0ABW3YFX3</accession>
<organism evidence="1 2">
    <name type="scientific">Micromonospora sonneratiae</name>
    <dbReference type="NCBI Taxonomy" id="1184706"/>
    <lineage>
        <taxon>Bacteria</taxon>
        <taxon>Bacillati</taxon>
        <taxon>Actinomycetota</taxon>
        <taxon>Actinomycetes</taxon>
        <taxon>Micromonosporales</taxon>
        <taxon>Micromonosporaceae</taxon>
        <taxon>Micromonospora</taxon>
    </lineage>
</organism>
<dbReference type="RefSeq" id="WP_377571116.1">
    <property type="nucleotide sequence ID" value="NZ_JBHTMP010000019.1"/>
</dbReference>
<dbReference type="EMBL" id="JBHTMP010000019">
    <property type="protein sequence ID" value="MFD1322307.1"/>
    <property type="molecule type" value="Genomic_DNA"/>
</dbReference>
<comment type="caution">
    <text evidence="1">The sequence shown here is derived from an EMBL/GenBank/DDBJ whole genome shotgun (WGS) entry which is preliminary data.</text>
</comment>
<dbReference type="Proteomes" id="UP001597260">
    <property type="component" value="Unassembled WGS sequence"/>
</dbReference>
<dbReference type="InterPro" id="IPR025394">
    <property type="entry name" value="DUF4127"/>
</dbReference>
<proteinExistence type="predicted"/>
<evidence type="ECO:0000313" key="2">
    <source>
        <dbReference type="Proteomes" id="UP001597260"/>
    </source>
</evidence>
<protein>
    <submittedName>
        <fullName evidence="1">DUF4127 family protein</fullName>
    </submittedName>
</protein>
<gene>
    <name evidence="1" type="ORF">ACFQ4H_14515</name>
</gene>
<evidence type="ECO:0000313" key="1">
    <source>
        <dbReference type="EMBL" id="MFD1322307.1"/>
    </source>
</evidence>
<name>A0ABW3YFX3_9ACTN</name>
<reference evidence="2" key="1">
    <citation type="journal article" date="2019" name="Int. J. Syst. Evol. Microbiol.">
        <title>The Global Catalogue of Microorganisms (GCM) 10K type strain sequencing project: providing services to taxonomists for standard genome sequencing and annotation.</title>
        <authorList>
            <consortium name="The Broad Institute Genomics Platform"/>
            <consortium name="The Broad Institute Genome Sequencing Center for Infectious Disease"/>
            <person name="Wu L."/>
            <person name="Ma J."/>
        </authorList>
    </citation>
    <scope>NUCLEOTIDE SEQUENCE [LARGE SCALE GENOMIC DNA]</scope>
    <source>
        <strain evidence="2">JCM 31037</strain>
    </source>
</reference>
<sequence length="548" mass="58708">MRRRAVLAAGVGGVAAAALGGLPALAGPAGSKGRTIALVPLDDRPVNVYCSEMTAASAGVRLELPPRELLGRFFTPGDGAGIARWLGSVGQVDSYVISVSMLAYGGLIASRTATATMAEALANVEAIRTLRRARPDATIEVHDTIQRLALTSTGTPLDAYISLLVSWAKLYDQVVNLGQEELRGQLDETRAKIPDEIVEDYLAARARNHQVNRLMVEWVADGTITHLVLSEDDTAPVGLARAERVELEALAAQLGVTDRVEIFPGADEVNALLVARVIAAGLNPTYRLEYAGVSGEDWTAQLEGIPFAENIRRHVKSVGGRVVDGSADIVLAVNTPSAVAANRGADLDAFVARIGALLAAGTQVIVVDPLIVNKGDHALVSRMEAGLDLAALLSYSGWNTGGNALGLALGHGTARWAYLRNSGSGFGVPQMSAPGQAHAEYLLYRFVKDDPWKNVVQTDAYAHARAQGWDPLRLTDQQKLYFDGWISDRLGPVTSQYFADHFAGHKIVLGRRGAKTFTATLDRLDSVHVELPWDRLFEVTLEPHLRLS</sequence>